<evidence type="ECO:0000313" key="2">
    <source>
        <dbReference type="Proteomes" id="UP000823941"/>
    </source>
</evidence>
<name>A0ABQ7QGD8_PLUXY</name>
<keyword evidence="2" id="KW-1185">Reference proteome</keyword>
<sequence length="319" mass="34643">MSETDATGKSTITPQHFLPYIDKHRLYKLFRDMVTDLVIHLPRDHLKHMKMFVRRRAAGQGDPHRIVIITSPEVDIEITKVVKEMMKSLHVYIITRRCILDKSEKHFEYDPQCVSPELLAEVAKDITIKDPIPQAGWLMFDHPCSLREAQSLQQEGVLPTVTLALGPPQSDTCAVDHRTGVKGFFDQDFEGLKYAYRATLKEVAIEPGEDPVSVAAKCLRAILAAAAGLGPGGAGDAGGGGGAGATIYRVLLVGPRGSGRSVHGKLLAQTFGVVYCEFGLFLRSLHTEPADPPTQPGGLVSATQTRQPANMCHGAVSVS</sequence>
<accession>A0ABQ7QGD8</accession>
<dbReference type="EMBL" id="JAHIBW010000015">
    <property type="protein sequence ID" value="KAG7303855.1"/>
    <property type="molecule type" value="Genomic_DNA"/>
</dbReference>
<protein>
    <submittedName>
        <fullName evidence="1">Uncharacterized protein</fullName>
    </submittedName>
</protein>
<proteinExistence type="predicted"/>
<gene>
    <name evidence="1" type="ORF">JYU34_010757</name>
</gene>
<evidence type="ECO:0000313" key="1">
    <source>
        <dbReference type="EMBL" id="KAG7303855.1"/>
    </source>
</evidence>
<dbReference type="CDD" id="cd22979">
    <property type="entry name" value="DD_AK8"/>
    <property type="match status" value="1"/>
</dbReference>
<reference evidence="1 2" key="1">
    <citation type="submission" date="2021-06" db="EMBL/GenBank/DDBJ databases">
        <title>A haploid diamondback moth (Plutella xylostella L.) genome assembly resolves 31 chromosomes and identifies a diamide resistance mutation.</title>
        <authorList>
            <person name="Ward C.M."/>
            <person name="Perry K.D."/>
            <person name="Baker G."/>
            <person name="Powis K."/>
            <person name="Heckel D.G."/>
            <person name="Baxter S.W."/>
        </authorList>
    </citation>
    <scope>NUCLEOTIDE SEQUENCE [LARGE SCALE GENOMIC DNA]</scope>
    <source>
        <strain evidence="1 2">LV</strain>
        <tissue evidence="1">Single pupa</tissue>
    </source>
</reference>
<organism evidence="1 2">
    <name type="scientific">Plutella xylostella</name>
    <name type="common">Diamondback moth</name>
    <name type="synonym">Plutella maculipennis</name>
    <dbReference type="NCBI Taxonomy" id="51655"/>
    <lineage>
        <taxon>Eukaryota</taxon>
        <taxon>Metazoa</taxon>
        <taxon>Ecdysozoa</taxon>
        <taxon>Arthropoda</taxon>
        <taxon>Hexapoda</taxon>
        <taxon>Insecta</taxon>
        <taxon>Pterygota</taxon>
        <taxon>Neoptera</taxon>
        <taxon>Endopterygota</taxon>
        <taxon>Lepidoptera</taxon>
        <taxon>Glossata</taxon>
        <taxon>Ditrysia</taxon>
        <taxon>Yponomeutoidea</taxon>
        <taxon>Plutellidae</taxon>
        <taxon>Plutella</taxon>
    </lineage>
</organism>
<dbReference type="Proteomes" id="UP000823941">
    <property type="component" value="Chromosome 15"/>
</dbReference>
<comment type="caution">
    <text evidence="1">The sequence shown here is derived from an EMBL/GenBank/DDBJ whole genome shotgun (WGS) entry which is preliminary data.</text>
</comment>